<feature type="domain" description="Leucine rich repeat variant" evidence="1">
    <location>
        <begin position="35"/>
        <end position="89"/>
    </location>
</feature>
<name>A0A3E2C5T8_GARVA</name>
<dbReference type="InterPro" id="IPR057893">
    <property type="entry name" value="LRV_2"/>
</dbReference>
<dbReference type="AlphaFoldDB" id="A0A3E2C5T8"/>
<dbReference type="EMBL" id="NNRU01000007">
    <property type="protein sequence ID" value="RFT27177.1"/>
    <property type="molecule type" value="Genomic_DNA"/>
</dbReference>
<proteinExistence type="predicted"/>
<evidence type="ECO:0000259" key="1">
    <source>
        <dbReference type="Pfam" id="PF25591"/>
    </source>
</evidence>
<sequence length="103" mass="11853">MNINIEHLNQVQKNKEDFHKTQTKDLPPKPPIILTEQVACCENTDKEILWHIARNIPHLRKWVIANPAADAKILEYISQKGGPDVKHSLDVLLESYDYAKQIS</sequence>
<comment type="caution">
    <text evidence="2">The sequence shown here is derived from an EMBL/GenBank/DDBJ whole genome shotgun (WGS) entry which is preliminary data.</text>
</comment>
<accession>A0A3E2C5T8</accession>
<gene>
    <name evidence="2" type="ORF">CG405_07820</name>
</gene>
<organism evidence="2 3">
    <name type="scientific">Gardnerella vaginalis</name>
    <dbReference type="NCBI Taxonomy" id="2702"/>
    <lineage>
        <taxon>Bacteria</taxon>
        <taxon>Bacillati</taxon>
        <taxon>Actinomycetota</taxon>
        <taxon>Actinomycetes</taxon>
        <taxon>Bifidobacteriales</taxon>
        <taxon>Bifidobacteriaceae</taxon>
        <taxon>Gardnerella</taxon>
    </lineage>
</organism>
<evidence type="ECO:0000313" key="2">
    <source>
        <dbReference type="EMBL" id="RFT27177.1"/>
    </source>
</evidence>
<dbReference type="Pfam" id="PF25591">
    <property type="entry name" value="LRV_2"/>
    <property type="match status" value="1"/>
</dbReference>
<protein>
    <recommendedName>
        <fullName evidence="1">Leucine rich repeat variant domain-containing protein</fullName>
    </recommendedName>
</protein>
<dbReference type="Proteomes" id="UP000258379">
    <property type="component" value="Unassembled WGS sequence"/>
</dbReference>
<dbReference type="RefSeq" id="WP_014554813.1">
    <property type="nucleotide sequence ID" value="NZ_CP083174.1"/>
</dbReference>
<evidence type="ECO:0000313" key="3">
    <source>
        <dbReference type="Proteomes" id="UP000258379"/>
    </source>
</evidence>
<reference evidence="2 3" key="1">
    <citation type="submission" date="2017-07" db="EMBL/GenBank/DDBJ databases">
        <title>A comparative genomics approach to explaining the enigmatic role of Gardnerella vaginalis in the vaginal microbiome.</title>
        <authorList>
            <person name="Vancuren S.J."/>
            <person name="Hill J.E."/>
        </authorList>
    </citation>
    <scope>NUCLEOTIDE SEQUENCE [LARGE SCALE GENOMIC DNA]</scope>
    <source>
        <strain evidence="2 3">WP023</strain>
    </source>
</reference>